<evidence type="ECO:0000313" key="2">
    <source>
        <dbReference type="Proteomes" id="UP000002497"/>
    </source>
</evidence>
<dbReference type="EMBL" id="GL636491">
    <property type="protein sequence ID" value="EFW19192.1"/>
    <property type="molecule type" value="Genomic_DNA"/>
</dbReference>
<dbReference type="AlphaFoldDB" id="E9D3J7"/>
<keyword evidence="2" id="KW-1185">Reference proteome</keyword>
<protein>
    <submittedName>
        <fullName evidence="1">Predicted protein</fullName>
    </submittedName>
</protein>
<reference evidence="2" key="1">
    <citation type="journal article" date="2010" name="Genome Res.">
        <title>Population genomic sequencing of Coccidioides fungi reveals recent hybridization and transposon control.</title>
        <authorList>
            <person name="Neafsey D.E."/>
            <person name="Barker B.M."/>
            <person name="Sharpton T.J."/>
            <person name="Stajich J.E."/>
            <person name="Park D.J."/>
            <person name="Whiston E."/>
            <person name="Hung C.-Y."/>
            <person name="McMahan C."/>
            <person name="White J."/>
            <person name="Sykes S."/>
            <person name="Heiman D."/>
            <person name="Young S."/>
            <person name="Zeng Q."/>
            <person name="Abouelleil A."/>
            <person name="Aftuck L."/>
            <person name="Bessette D."/>
            <person name="Brown A."/>
            <person name="FitzGerald M."/>
            <person name="Lui A."/>
            <person name="Macdonald J.P."/>
            <person name="Priest M."/>
            <person name="Orbach M.J."/>
            <person name="Galgiani J.N."/>
            <person name="Kirkland T.N."/>
            <person name="Cole G.T."/>
            <person name="Birren B.W."/>
            <person name="Henn M.R."/>
            <person name="Taylor J.W."/>
            <person name="Rounsley S.D."/>
        </authorList>
    </citation>
    <scope>NUCLEOTIDE SEQUENCE [LARGE SCALE GENOMIC DNA]</scope>
    <source>
        <strain evidence="2">RMSCC 757 / Silveira</strain>
    </source>
</reference>
<accession>E9D3J7</accession>
<gene>
    <name evidence="1" type="ORF">CPSG_04738</name>
</gene>
<name>E9D3J7_COCPS</name>
<dbReference type="HOGENOM" id="CLU_1219607_0_0_1"/>
<reference evidence="2" key="2">
    <citation type="submission" date="2010-03" db="EMBL/GenBank/DDBJ databases">
        <title>The genome sequence of Coccidioides posadasii strain Silveira.</title>
        <authorList>
            <consortium name="The Broad Institute Genome Sequencing Center for Infectious Disease"/>
            <person name="Neafsey D."/>
            <person name="Orbach M."/>
            <person name="Henn M.R."/>
            <person name="Cole G.T."/>
            <person name="Galgiani J."/>
            <person name="Gardner M.J."/>
            <person name="Kirkland T.N."/>
            <person name="Taylor J.W."/>
            <person name="Young S.K."/>
            <person name="Zeng Q."/>
            <person name="Koehrsen M."/>
            <person name="Alvarado L."/>
            <person name="Berlin A."/>
            <person name="Borenstein D."/>
            <person name="Chapman S.B."/>
            <person name="Chen Z."/>
            <person name="Engels R."/>
            <person name="Freedman E."/>
            <person name="Gellesch M."/>
            <person name="Goldberg J."/>
            <person name="Griggs A."/>
            <person name="Gujja S."/>
            <person name="Heilman E."/>
            <person name="Heiman D."/>
            <person name="Howarth C."/>
            <person name="Jen D."/>
            <person name="Larson L."/>
            <person name="Mehta T."/>
            <person name="Neiman D."/>
            <person name="Park D."/>
            <person name="Pearson M."/>
            <person name="Richards J."/>
            <person name="Roberts A."/>
            <person name="Saif S."/>
            <person name="Shea T."/>
            <person name="Shenoy N."/>
            <person name="Sisk P."/>
            <person name="Stolte C."/>
            <person name="Sykes S."/>
            <person name="Walk T."/>
            <person name="White J."/>
            <person name="Yandava C."/>
            <person name="Haas B."/>
            <person name="Nusbaum C."/>
            <person name="Birren B."/>
        </authorList>
    </citation>
    <scope>NUCLEOTIDE SEQUENCE [LARGE SCALE GENOMIC DNA]</scope>
    <source>
        <strain evidence="2">RMSCC 757 / Silveira</strain>
    </source>
</reference>
<organism evidence="2">
    <name type="scientific">Coccidioides posadasii (strain RMSCC 757 / Silveira)</name>
    <name type="common">Valley fever fungus</name>
    <dbReference type="NCBI Taxonomy" id="443226"/>
    <lineage>
        <taxon>Eukaryota</taxon>
        <taxon>Fungi</taxon>
        <taxon>Dikarya</taxon>
        <taxon>Ascomycota</taxon>
        <taxon>Pezizomycotina</taxon>
        <taxon>Eurotiomycetes</taxon>
        <taxon>Eurotiomycetidae</taxon>
        <taxon>Onygenales</taxon>
        <taxon>Onygenaceae</taxon>
        <taxon>Coccidioides</taxon>
    </lineage>
</organism>
<dbReference type="VEuPathDB" id="FungiDB:CPSG_04738"/>
<evidence type="ECO:0000313" key="1">
    <source>
        <dbReference type="EMBL" id="EFW19192.1"/>
    </source>
</evidence>
<proteinExistence type="predicted"/>
<dbReference type="Proteomes" id="UP000002497">
    <property type="component" value="Unassembled WGS sequence"/>
</dbReference>
<sequence length="227" mass="25675">MPARNQIALAGAQGEFGPQPRSRYIIHTEVLHEVGYRPVFHCQLLEDLRKRGCFVAYDTRVKKFATDAIPFSDPNQSLPSLSSCSRDCLASRPITSGAWFGMWFRSSDPDTTPKDDMPYCENIDSRHVAQTRGPMPHRSIDNHHYRGEGQLRISSAVYALAFAKFSCFSCRVSCIDDLECHRNNAPTREPGYPNPKLYTELTENPGFSGEFTSWEYLNLDTNGKIES</sequence>